<name>A0A7J0DE02_9ERIC</name>
<feature type="compositionally biased region" description="Polar residues" evidence="1">
    <location>
        <begin position="12"/>
        <end position="29"/>
    </location>
</feature>
<dbReference type="Proteomes" id="UP000585474">
    <property type="component" value="Unassembled WGS sequence"/>
</dbReference>
<evidence type="ECO:0000313" key="4">
    <source>
        <dbReference type="Proteomes" id="UP000585474"/>
    </source>
</evidence>
<sequence length="462" mass="52607">MHLRSCLLPRPNASSPLDNRTHPMANTSQVPDLEGLHREIHGMAEQMRIMNDNNAHLIQHLTTNNLPPPHVARIPEVPRRQNKSTTQKIRDLNARIDAINRGTSAPVTVDALIKQTEPTFIERGYSNEVMCKAFSATLKGSARSWFRKLSPGTIDSFDNLSRMFIANFMSCRVRQKNASHLFTIHQKETENLKDYVKCFNQVVLEVEDPSDKVVVMAMMEGLRPGPLFDSLLKNVPETLSTLQSKADKYIIAEELAGAKCKRRGKDDKRKEPNTRRTNYRDEMRNKRPNRDSRQQTNDRRSCTPPRRPELVLSPLNAPITQNATGRAEEEVYNLSSPTAGSHLPITFTNDDLRGLHVPHDDVLVISAIIANFNVQRILVDNWSLVDILFISAFDKIKIELDKLHPFHTPLVEFGGNTTYLLRWINLPVTLGEEPHQTTVWQDFIMVDCSSPYNAILRSPNTW</sequence>
<proteinExistence type="predicted"/>
<dbReference type="PANTHER" id="PTHR33223">
    <property type="entry name" value="CCHC-TYPE DOMAIN-CONTAINING PROTEIN"/>
    <property type="match status" value="1"/>
</dbReference>
<dbReference type="EMBL" id="BJWL01000159">
    <property type="protein sequence ID" value="GFS32204.1"/>
    <property type="molecule type" value="Genomic_DNA"/>
</dbReference>
<organism evidence="3 4">
    <name type="scientific">Actinidia rufa</name>
    <dbReference type="NCBI Taxonomy" id="165716"/>
    <lineage>
        <taxon>Eukaryota</taxon>
        <taxon>Viridiplantae</taxon>
        <taxon>Streptophyta</taxon>
        <taxon>Embryophyta</taxon>
        <taxon>Tracheophyta</taxon>
        <taxon>Spermatophyta</taxon>
        <taxon>Magnoliopsida</taxon>
        <taxon>eudicotyledons</taxon>
        <taxon>Gunneridae</taxon>
        <taxon>Pentapetalae</taxon>
        <taxon>asterids</taxon>
        <taxon>Ericales</taxon>
        <taxon>Actinidiaceae</taxon>
        <taxon>Actinidia</taxon>
    </lineage>
</organism>
<dbReference type="InterPro" id="IPR005162">
    <property type="entry name" value="Retrotrans_gag_dom"/>
</dbReference>
<gene>
    <name evidence="3" type="ORF">Acr_00g0021330</name>
</gene>
<dbReference type="Pfam" id="PF03732">
    <property type="entry name" value="Retrotrans_gag"/>
    <property type="match status" value="1"/>
</dbReference>
<evidence type="ECO:0000313" key="3">
    <source>
        <dbReference type="EMBL" id="GFS32204.1"/>
    </source>
</evidence>
<feature type="region of interest" description="Disordered" evidence="1">
    <location>
        <begin position="260"/>
        <end position="313"/>
    </location>
</feature>
<dbReference type="AlphaFoldDB" id="A0A7J0DE02"/>
<reference evidence="4" key="1">
    <citation type="submission" date="2019-07" db="EMBL/GenBank/DDBJ databases">
        <title>De Novo Assembly of kiwifruit Actinidia rufa.</title>
        <authorList>
            <person name="Sugita-Konishi S."/>
            <person name="Sato K."/>
            <person name="Mori E."/>
            <person name="Abe Y."/>
            <person name="Kisaki G."/>
            <person name="Hamano K."/>
            <person name="Suezawa K."/>
            <person name="Otani M."/>
            <person name="Fukuda T."/>
            <person name="Manabe T."/>
            <person name="Gomi K."/>
            <person name="Tabuchi M."/>
            <person name="Akimitsu K."/>
            <person name="Kataoka I."/>
        </authorList>
    </citation>
    <scope>NUCLEOTIDE SEQUENCE [LARGE SCALE GENOMIC DNA]</scope>
    <source>
        <strain evidence="4">cv. Fuchu</strain>
    </source>
</reference>
<feature type="compositionally biased region" description="Basic and acidic residues" evidence="1">
    <location>
        <begin position="264"/>
        <end position="309"/>
    </location>
</feature>
<evidence type="ECO:0000256" key="1">
    <source>
        <dbReference type="SAM" id="MobiDB-lite"/>
    </source>
</evidence>
<accession>A0A7J0DE02</accession>
<dbReference type="PANTHER" id="PTHR33223:SF10">
    <property type="entry name" value="AMINOTRANSFERASE-LIKE PLANT MOBILE DOMAIN-CONTAINING PROTEIN"/>
    <property type="match status" value="1"/>
</dbReference>
<evidence type="ECO:0000259" key="2">
    <source>
        <dbReference type="Pfam" id="PF03732"/>
    </source>
</evidence>
<keyword evidence="4" id="KW-1185">Reference proteome</keyword>
<feature type="domain" description="Retrotransposon gag" evidence="2">
    <location>
        <begin position="133"/>
        <end position="224"/>
    </location>
</feature>
<dbReference type="OrthoDB" id="913711at2759"/>
<comment type="caution">
    <text evidence="3">The sequence shown here is derived from an EMBL/GenBank/DDBJ whole genome shotgun (WGS) entry which is preliminary data.</text>
</comment>
<feature type="region of interest" description="Disordered" evidence="1">
    <location>
        <begin position="1"/>
        <end position="29"/>
    </location>
</feature>
<protein>
    <recommendedName>
        <fullName evidence="2">Retrotransposon gag domain-containing protein</fullName>
    </recommendedName>
</protein>